<dbReference type="InterPro" id="IPR037401">
    <property type="entry name" value="SnoaL-like"/>
</dbReference>
<dbReference type="AlphaFoldDB" id="A0A0S7BHR7"/>
<organism evidence="2">
    <name type="scientific">Longilinea arvoryzae</name>
    <dbReference type="NCBI Taxonomy" id="360412"/>
    <lineage>
        <taxon>Bacteria</taxon>
        <taxon>Bacillati</taxon>
        <taxon>Chloroflexota</taxon>
        <taxon>Anaerolineae</taxon>
        <taxon>Anaerolineales</taxon>
        <taxon>Anaerolineaceae</taxon>
        <taxon>Longilinea</taxon>
    </lineage>
</organism>
<evidence type="ECO:0000313" key="3">
    <source>
        <dbReference type="Proteomes" id="UP000055060"/>
    </source>
</evidence>
<reference evidence="2" key="1">
    <citation type="submission" date="2015-07" db="EMBL/GenBank/DDBJ databases">
        <title>Draft Genome Sequences of Anaerolinea thermolimosa IMO-1, Bellilinea caldifistulae GOMI-1, Leptolinea tardivitalis YMTK-2, Levilinea saccharolytica KIBI-1,Longilinea arvoryzae KOME-1, Previously Described as Members of the Anaerolineaceae (Chloroflexi).</title>
        <authorList>
            <person name="Sekiguchi Y."/>
            <person name="Ohashi A."/>
            <person name="Matsuura N."/>
            <person name="Tourlousse M.D."/>
        </authorList>
    </citation>
    <scope>NUCLEOTIDE SEQUENCE [LARGE SCALE GENOMIC DNA]</scope>
    <source>
        <strain evidence="2">KOME-1</strain>
    </source>
</reference>
<keyword evidence="2" id="KW-0413">Isomerase</keyword>
<name>A0A0S7BHR7_9CHLR</name>
<gene>
    <name evidence="2" type="ORF">LARV_01157</name>
</gene>
<evidence type="ECO:0000259" key="1">
    <source>
        <dbReference type="Pfam" id="PF12680"/>
    </source>
</evidence>
<proteinExistence type="predicted"/>
<protein>
    <submittedName>
        <fullName evidence="2">Ketosteroid isomerase-related protein</fullName>
    </submittedName>
</protein>
<evidence type="ECO:0000313" key="2">
    <source>
        <dbReference type="EMBL" id="GAP13403.1"/>
    </source>
</evidence>
<dbReference type="RefSeq" id="WP_075072742.1">
    <property type="nucleotide sequence ID" value="NZ_DF967972.1"/>
</dbReference>
<dbReference type="SUPFAM" id="SSF54427">
    <property type="entry name" value="NTF2-like"/>
    <property type="match status" value="1"/>
</dbReference>
<dbReference type="Pfam" id="PF12680">
    <property type="entry name" value="SnoaL_2"/>
    <property type="match status" value="1"/>
</dbReference>
<keyword evidence="3" id="KW-1185">Reference proteome</keyword>
<dbReference type="Proteomes" id="UP000055060">
    <property type="component" value="Unassembled WGS sequence"/>
</dbReference>
<dbReference type="Gene3D" id="3.10.450.50">
    <property type="match status" value="1"/>
</dbReference>
<dbReference type="InterPro" id="IPR032710">
    <property type="entry name" value="NTF2-like_dom_sf"/>
</dbReference>
<dbReference type="EMBL" id="DF967972">
    <property type="protein sequence ID" value="GAP13403.1"/>
    <property type="molecule type" value="Genomic_DNA"/>
</dbReference>
<sequence>MEESVRAVLALWDAFDHLDFDAAGALLADDFVCEWPQSGERIRGRANFVAVNAHYPGRWRIRVLRVVAGGDEVVTEVEATWGEEKARAISFFRVRNGRICHLREFWPEPYPAQAWRAAWVEQG</sequence>
<dbReference type="OrthoDB" id="3826377at2"/>
<dbReference type="GO" id="GO:0016853">
    <property type="term" value="F:isomerase activity"/>
    <property type="evidence" value="ECO:0007669"/>
    <property type="project" value="UniProtKB-KW"/>
</dbReference>
<feature type="domain" description="SnoaL-like" evidence="1">
    <location>
        <begin position="9"/>
        <end position="101"/>
    </location>
</feature>
<dbReference type="STRING" id="360412.LARV_01157"/>
<accession>A0A0S7BHR7</accession>